<dbReference type="InterPro" id="IPR051552">
    <property type="entry name" value="HptR"/>
</dbReference>
<dbReference type="Gene3D" id="3.40.50.2300">
    <property type="match status" value="1"/>
</dbReference>
<evidence type="ECO:0000256" key="4">
    <source>
        <dbReference type="ARBA" id="ARBA00023012"/>
    </source>
</evidence>
<dbReference type="InterPro" id="IPR018062">
    <property type="entry name" value="HTH_AraC-typ_CS"/>
</dbReference>
<dbReference type="CDD" id="cd17536">
    <property type="entry name" value="REC_YesN-like"/>
    <property type="match status" value="1"/>
</dbReference>
<sequence length="427" mass="48425">MNLLIVEDEERLRNSLVYYIPWEEHGIQIVGAAETGAQALQLIERRQPDIVLLDIEMPDLSGLVVAKHVCKHHEHIKMIVLSGHDDFQSAQKAMEFGVSLYLLKPAGAEQILDYVLHVANQLRETWAQQREQLLLREKWEYYLPSVRDRAICDILNGKYERERLGVLNNDLQLGFMMDCYYAVATIELDDPFTERSDVGLRSQLTFVLSSMMQTWLAGHQCWVYAEQNGKVDIIFLLQNNVVDGLIQVHALLEKLLGHIRVCLQLSASAGICGSVGTVETICAQYNEARAALKQRHIYGSGIAIPYQAAYCAGQGVRNKTVQCIVQIVNEEMEQEVTLHGVAERLFVNASYLSRLFKQEMGTSFSTYVIERKMERAKHILLEGAKVYDAAYRVGYRDVSYFTKVFRKHWGVTPGNVKQNQGNGVGAR</sequence>
<feature type="domain" description="Response regulatory" evidence="10">
    <location>
        <begin position="2"/>
        <end position="119"/>
    </location>
</feature>
<dbReference type="InterPro" id="IPR011006">
    <property type="entry name" value="CheY-like_superfamily"/>
</dbReference>
<comment type="subcellular location">
    <subcellularLocation>
        <location evidence="1">Cytoplasm</location>
    </subcellularLocation>
</comment>
<dbReference type="PROSITE" id="PS01124">
    <property type="entry name" value="HTH_ARAC_FAMILY_2"/>
    <property type="match status" value="1"/>
</dbReference>
<evidence type="ECO:0000256" key="3">
    <source>
        <dbReference type="ARBA" id="ARBA00022553"/>
    </source>
</evidence>
<dbReference type="SUPFAM" id="SSF52172">
    <property type="entry name" value="CheY-like"/>
    <property type="match status" value="1"/>
</dbReference>
<dbReference type="InterPro" id="IPR009057">
    <property type="entry name" value="Homeodomain-like_sf"/>
</dbReference>
<evidence type="ECO:0000313" key="11">
    <source>
        <dbReference type="EMBL" id="TVX93495.1"/>
    </source>
</evidence>
<feature type="modified residue" description="4-aspartylphosphate" evidence="8">
    <location>
        <position position="54"/>
    </location>
</feature>
<dbReference type="PANTHER" id="PTHR42713:SF3">
    <property type="entry name" value="TRANSCRIPTIONAL REGULATORY PROTEIN HPTR"/>
    <property type="match status" value="1"/>
</dbReference>
<name>A0A559J0S9_9BACL</name>
<dbReference type="InterPro" id="IPR001789">
    <property type="entry name" value="Sig_transdc_resp-reg_receiver"/>
</dbReference>
<dbReference type="Pfam" id="PF12833">
    <property type="entry name" value="HTH_18"/>
    <property type="match status" value="1"/>
</dbReference>
<dbReference type="RefSeq" id="WP_144990044.1">
    <property type="nucleotide sequence ID" value="NZ_VNJK01000001.1"/>
</dbReference>
<dbReference type="GO" id="GO:0000160">
    <property type="term" value="P:phosphorelay signal transduction system"/>
    <property type="evidence" value="ECO:0007669"/>
    <property type="project" value="UniProtKB-KW"/>
</dbReference>
<keyword evidence="4" id="KW-0902">Two-component regulatory system</keyword>
<dbReference type="PRINTS" id="PR00032">
    <property type="entry name" value="HTHARAC"/>
</dbReference>
<keyword evidence="2" id="KW-0963">Cytoplasm</keyword>
<dbReference type="Proteomes" id="UP000318102">
    <property type="component" value="Unassembled WGS sequence"/>
</dbReference>
<dbReference type="PROSITE" id="PS00041">
    <property type="entry name" value="HTH_ARAC_FAMILY_1"/>
    <property type="match status" value="1"/>
</dbReference>
<evidence type="ECO:0000259" key="9">
    <source>
        <dbReference type="PROSITE" id="PS01124"/>
    </source>
</evidence>
<keyword evidence="6" id="KW-0238">DNA-binding</keyword>
<evidence type="ECO:0000256" key="5">
    <source>
        <dbReference type="ARBA" id="ARBA00023015"/>
    </source>
</evidence>
<accession>A0A559J0S9</accession>
<dbReference type="InterPro" id="IPR020449">
    <property type="entry name" value="Tscrpt_reg_AraC-type_HTH"/>
</dbReference>
<dbReference type="GO" id="GO:0005737">
    <property type="term" value="C:cytoplasm"/>
    <property type="evidence" value="ECO:0007669"/>
    <property type="project" value="UniProtKB-SubCell"/>
</dbReference>
<dbReference type="AlphaFoldDB" id="A0A559J0S9"/>
<evidence type="ECO:0000256" key="7">
    <source>
        <dbReference type="ARBA" id="ARBA00023163"/>
    </source>
</evidence>
<dbReference type="GO" id="GO:0043565">
    <property type="term" value="F:sequence-specific DNA binding"/>
    <property type="evidence" value="ECO:0007669"/>
    <property type="project" value="InterPro"/>
</dbReference>
<reference evidence="11 12" key="1">
    <citation type="submission" date="2019-07" db="EMBL/GenBank/DDBJ databases">
        <authorList>
            <person name="Kim J."/>
        </authorList>
    </citation>
    <scope>NUCLEOTIDE SEQUENCE [LARGE SCALE GENOMIC DNA]</scope>
    <source>
        <strain evidence="11 12">N4</strain>
    </source>
</reference>
<evidence type="ECO:0000256" key="1">
    <source>
        <dbReference type="ARBA" id="ARBA00004496"/>
    </source>
</evidence>
<keyword evidence="3 8" id="KW-0597">Phosphoprotein</keyword>
<dbReference type="PROSITE" id="PS50110">
    <property type="entry name" value="RESPONSE_REGULATORY"/>
    <property type="match status" value="1"/>
</dbReference>
<dbReference type="Gene3D" id="1.10.10.60">
    <property type="entry name" value="Homeodomain-like"/>
    <property type="match status" value="2"/>
</dbReference>
<dbReference type="GO" id="GO:0003700">
    <property type="term" value="F:DNA-binding transcription factor activity"/>
    <property type="evidence" value="ECO:0007669"/>
    <property type="project" value="InterPro"/>
</dbReference>
<dbReference type="SMART" id="SM00448">
    <property type="entry name" value="REC"/>
    <property type="match status" value="1"/>
</dbReference>
<dbReference type="PANTHER" id="PTHR42713">
    <property type="entry name" value="HISTIDINE KINASE-RELATED"/>
    <property type="match status" value="1"/>
</dbReference>
<proteinExistence type="predicted"/>
<dbReference type="InterPro" id="IPR018060">
    <property type="entry name" value="HTH_AraC"/>
</dbReference>
<organism evidence="11 12">
    <name type="scientific">Paenibacillus agilis</name>
    <dbReference type="NCBI Taxonomy" id="3020863"/>
    <lineage>
        <taxon>Bacteria</taxon>
        <taxon>Bacillati</taxon>
        <taxon>Bacillota</taxon>
        <taxon>Bacilli</taxon>
        <taxon>Bacillales</taxon>
        <taxon>Paenibacillaceae</taxon>
        <taxon>Paenibacillus</taxon>
    </lineage>
</organism>
<dbReference type="SMART" id="SM00342">
    <property type="entry name" value="HTH_ARAC"/>
    <property type="match status" value="1"/>
</dbReference>
<comment type="caution">
    <text evidence="11">The sequence shown here is derived from an EMBL/GenBank/DDBJ whole genome shotgun (WGS) entry which is preliminary data.</text>
</comment>
<dbReference type="EMBL" id="VNJK01000001">
    <property type="protein sequence ID" value="TVX93495.1"/>
    <property type="molecule type" value="Genomic_DNA"/>
</dbReference>
<protein>
    <submittedName>
        <fullName evidence="11">Response regulator</fullName>
    </submittedName>
</protein>
<evidence type="ECO:0000256" key="2">
    <source>
        <dbReference type="ARBA" id="ARBA00022490"/>
    </source>
</evidence>
<keyword evidence="12" id="KW-1185">Reference proteome</keyword>
<evidence type="ECO:0000259" key="10">
    <source>
        <dbReference type="PROSITE" id="PS50110"/>
    </source>
</evidence>
<evidence type="ECO:0000313" key="12">
    <source>
        <dbReference type="Proteomes" id="UP000318102"/>
    </source>
</evidence>
<feature type="domain" description="HTH araC/xylS-type" evidence="9">
    <location>
        <begin position="322"/>
        <end position="419"/>
    </location>
</feature>
<gene>
    <name evidence="11" type="ORF">FPZ44_10775</name>
</gene>
<dbReference type="SUPFAM" id="SSF46689">
    <property type="entry name" value="Homeodomain-like"/>
    <property type="match status" value="2"/>
</dbReference>
<evidence type="ECO:0000256" key="6">
    <source>
        <dbReference type="ARBA" id="ARBA00023125"/>
    </source>
</evidence>
<keyword evidence="5" id="KW-0805">Transcription regulation</keyword>
<dbReference type="Pfam" id="PF00072">
    <property type="entry name" value="Response_reg"/>
    <property type="match status" value="1"/>
</dbReference>
<keyword evidence="7" id="KW-0804">Transcription</keyword>
<dbReference type="OrthoDB" id="2508795at2"/>
<evidence type="ECO:0000256" key="8">
    <source>
        <dbReference type="PROSITE-ProRule" id="PRU00169"/>
    </source>
</evidence>